<keyword evidence="3" id="KW-0233">DNA recombination</keyword>
<dbReference type="InterPro" id="IPR050090">
    <property type="entry name" value="Tyrosine_recombinase_XerCD"/>
</dbReference>
<dbReference type="GO" id="GO:0006310">
    <property type="term" value="P:DNA recombination"/>
    <property type="evidence" value="ECO:0007669"/>
    <property type="project" value="UniProtKB-KW"/>
</dbReference>
<gene>
    <name evidence="7" type="ORF">LVJ77_11940</name>
</gene>
<dbReference type="GO" id="GO:0003677">
    <property type="term" value="F:DNA binding"/>
    <property type="evidence" value="ECO:0007669"/>
    <property type="project" value="UniProtKB-UniRule"/>
</dbReference>
<dbReference type="PANTHER" id="PTHR30349">
    <property type="entry name" value="PHAGE INTEGRASE-RELATED"/>
    <property type="match status" value="1"/>
</dbReference>
<evidence type="ECO:0000256" key="1">
    <source>
        <dbReference type="ARBA" id="ARBA00022908"/>
    </source>
</evidence>
<evidence type="ECO:0000313" key="8">
    <source>
        <dbReference type="Proteomes" id="UP000831534"/>
    </source>
</evidence>
<evidence type="ECO:0000256" key="3">
    <source>
        <dbReference type="ARBA" id="ARBA00023172"/>
    </source>
</evidence>
<dbReference type="Proteomes" id="UP000831534">
    <property type="component" value="Chromosome"/>
</dbReference>
<reference evidence="7 8" key="1">
    <citation type="journal article" date="2022" name="Res Sq">
        <title>Evolution of multicellular longitudinally dividing oral cavity symbionts (Neisseriaceae).</title>
        <authorList>
            <person name="Nyongesa S."/>
            <person name="Weber P."/>
            <person name="Bernet E."/>
            <person name="Pullido F."/>
            <person name="Nieckarz M."/>
            <person name="Delaby M."/>
            <person name="Nieves C."/>
            <person name="Viehboeck T."/>
            <person name="Krause N."/>
            <person name="Rivera-Millot A."/>
            <person name="Nakamura A."/>
            <person name="Vischer N."/>
            <person name="VanNieuwenhze M."/>
            <person name="Brun Y."/>
            <person name="Cava F."/>
            <person name="Bulgheresi S."/>
            <person name="Veyrier F."/>
        </authorList>
    </citation>
    <scope>NUCLEOTIDE SEQUENCE [LARGE SCALE GENOMIC DNA]</scope>
    <source>
        <strain evidence="7 8">17694</strain>
    </source>
</reference>
<protein>
    <submittedName>
        <fullName evidence="7">Tyrosine-type recombinase/integrase</fullName>
    </submittedName>
</protein>
<sequence length="387" mass="44396">MGSIIKRSNPSGETVYRAQIRITRAGYPNFSESKTFSKRALAAAWLKKREAELEANPDLLFEKGRKRELMPTVAEAVERYIAEADGDFGRNKPSSMRFMARFPIGQIRLDRLRKIDFSDFALSRRQGSRGIAPVSPSTINNDLQYLRSLLKHAYFVWGMPVSWSDLDLAMEGLRRGRIIGKSEERDRLPTGAELQALTTFFYRQWRDYPAQCKYPMHLIIWFAVYSGRRVSEIARLRLDDWDRQHGEWLVRDIKHPRGSKGNHHAFLVRDDVRTVVDVMMSDAVRGRLKRRGLGAAYLIGGNSASIGTAFQAACKVLGIEDLRFHDLRHEASTRLAEDGLTIPQIQQITLHESWETLRRYVNLRRRPERLDFADAMRVASGGKFQAA</sequence>
<dbReference type="CDD" id="cd00796">
    <property type="entry name" value="INT_Rci_Hp1_C"/>
    <property type="match status" value="1"/>
</dbReference>
<keyword evidence="1" id="KW-0229">DNA integration</keyword>
<evidence type="ECO:0000259" key="5">
    <source>
        <dbReference type="PROSITE" id="PS51898"/>
    </source>
</evidence>
<dbReference type="GO" id="GO:0015074">
    <property type="term" value="P:DNA integration"/>
    <property type="evidence" value="ECO:0007669"/>
    <property type="project" value="UniProtKB-KW"/>
</dbReference>
<dbReference type="AlphaFoldDB" id="A0ABD8B7J5"/>
<name>A0ABD8B7J5_9NEIS</name>
<dbReference type="RefSeq" id="WP_027008593.1">
    <property type="nucleotide sequence ID" value="NZ_CP091521.1"/>
</dbReference>
<dbReference type="InterPro" id="IPR044068">
    <property type="entry name" value="CB"/>
</dbReference>
<evidence type="ECO:0000259" key="6">
    <source>
        <dbReference type="PROSITE" id="PS51900"/>
    </source>
</evidence>
<dbReference type="EMBL" id="CP091521">
    <property type="protein sequence ID" value="XHH49968.1"/>
    <property type="molecule type" value="Genomic_DNA"/>
</dbReference>
<dbReference type="InterPro" id="IPR011010">
    <property type="entry name" value="DNA_brk_join_enz"/>
</dbReference>
<evidence type="ECO:0000256" key="2">
    <source>
        <dbReference type="ARBA" id="ARBA00023125"/>
    </source>
</evidence>
<evidence type="ECO:0000256" key="4">
    <source>
        <dbReference type="PROSITE-ProRule" id="PRU01248"/>
    </source>
</evidence>
<keyword evidence="2 4" id="KW-0238">DNA-binding</keyword>
<dbReference type="InterPro" id="IPR013762">
    <property type="entry name" value="Integrase-like_cat_sf"/>
</dbReference>
<dbReference type="PANTHER" id="PTHR30349:SF64">
    <property type="entry name" value="PROPHAGE INTEGRASE INTD-RELATED"/>
    <property type="match status" value="1"/>
</dbReference>
<accession>A0ABD8B7J5</accession>
<dbReference type="PROSITE" id="PS51898">
    <property type="entry name" value="TYR_RECOMBINASE"/>
    <property type="match status" value="1"/>
</dbReference>
<keyword evidence="8" id="KW-1185">Reference proteome</keyword>
<dbReference type="PROSITE" id="PS51900">
    <property type="entry name" value="CB"/>
    <property type="match status" value="1"/>
</dbReference>
<evidence type="ECO:0000313" key="7">
    <source>
        <dbReference type="EMBL" id="XHH49968.1"/>
    </source>
</evidence>
<feature type="domain" description="Tyr recombinase" evidence="5">
    <location>
        <begin position="196"/>
        <end position="375"/>
    </location>
</feature>
<organism evidence="7 8">
    <name type="scientific">Conchiformibius kuhniae</name>
    <dbReference type="NCBI Taxonomy" id="211502"/>
    <lineage>
        <taxon>Bacteria</taxon>
        <taxon>Pseudomonadati</taxon>
        <taxon>Pseudomonadota</taxon>
        <taxon>Betaproteobacteria</taxon>
        <taxon>Neisseriales</taxon>
        <taxon>Neisseriaceae</taxon>
        <taxon>Conchiformibius</taxon>
    </lineage>
</organism>
<feature type="domain" description="Core-binding (CB)" evidence="6">
    <location>
        <begin position="71"/>
        <end position="154"/>
    </location>
</feature>
<dbReference type="InterPro" id="IPR002104">
    <property type="entry name" value="Integrase_catalytic"/>
</dbReference>
<dbReference type="Pfam" id="PF00589">
    <property type="entry name" value="Phage_integrase"/>
    <property type="match status" value="1"/>
</dbReference>
<proteinExistence type="predicted"/>
<dbReference type="Gene3D" id="1.10.443.10">
    <property type="entry name" value="Intergrase catalytic core"/>
    <property type="match status" value="1"/>
</dbReference>
<dbReference type="KEGG" id="ckh:LVJ77_11940"/>
<dbReference type="SUPFAM" id="SSF56349">
    <property type="entry name" value="DNA breaking-rejoining enzymes"/>
    <property type="match status" value="1"/>
</dbReference>